<dbReference type="Proteomes" id="UP000199476">
    <property type="component" value="Unassembled WGS sequence"/>
</dbReference>
<keyword evidence="3" id="KW-1185">Reference proteome</keyword>
<name>A0A1G9I7A6_9FIRM</name>
<feature type="transmembrane region" description="Helical" evidence="1">
    <location>
        <begin position="113"/>
        <end position="133"/>
    </location>
</feature>
<dbReference type="GO" id="GO:0005886">
    <property type="term" value="C:plasma membrane"/>
    <property type="evidence" value="ECO:0007669"/>
    <property type="project" value="TreeGrafter"/>
</dbReference>
<feature type="transmembrane region" description="Helical" evidence="1">
    <location>
        <begin position="215"/>
        <end position="238"/>
    </location>
</feature>
<feature type="transmembrane region" description="Helical" evidence="1">
    <location>
        <begin position="245"/>
        <end position="266"/>
    </location>
</feature>
<dbReference type="STRING" id="321763.SAMN04488692_102126"/>
<keyword evidence="1" id="KW-0812">Transmembrane</keyword>
<dbReference type="EMBL" id="FNGO01000002">
    <property type="protein sequence ID" value="SDL20693.1"/>
    <property type="molecule type" value="Genomic_DNA"/>
</dbReference>
<protein>
    <submittedName>
        <fullName evidence="2">Uncharacterized membrane protein YbjE, DUF340 family</fullName>
    </submittedName>
</protein>
<dbReference type="Pfam" id="PF03956">
    <property type="entry name" value="Lys_export"/>
    <property type="match status" value="1"/>
</dbReference>
<dbReference type="RefSeq" id="WP_234985457.1">
    <property type="nucleotide sequence ID" value="NZ_FNGO01000002.1"/>
</dbReference>
<dbReference type="InterPro" id="IPR005642">
    <property type="entry name" value="LysO"/>
</dbReference>
<evidence type="ECO:0000313" key="2">
    <source>
        <dbReference type="EMBL" id="SDL20693.1"/>
    </source>
</evidence>
<evidence type="ECO:0000313" key="3">
    <source>
        <dbReference type="Proteomes" id="UP000199476"/>
    </source>
</evidence>
<feature type="transmembrane region" description="Helical" evidence="1">
    <location>
        <begin position="174"/>
        <end position="195"/>
    </location>
</feature>
<sequence>MDMWILLVFLGGGMAAGFFTADSSKLLKVSGYILHIGLLILIGIMGARIGADEEVISDIMRIGFQSFILALGGIIGSLIFLQLFSYYLRAAQTVRAEDESTHEDLVSQSSGSLLGLTAIILLTVVTGLVIGLVLPEGFLPWLENMTQYALAVLLLGVGIDLGSRHGVLAQLKTLGLRIVMIPLFVAVGSIIGTIITGNLLGFAAGEAGAVGAGFGWYSLSAVMLTEIYSVELGSLAFLTNIMREMMAIVSIPLIASALGPITAIAPCGATSMDVTLPLLKRSGGEAIVIPAFINGMILSALVPILVPFFISL</sequence>
<feature type="transmembrane region" description="Helical" evidence="1">
    <location>
        <begin position="286"/>
        <end position="310"/>
    </location>
</feature>
<reference evidence="2 3" key="1">
    <citation type="submission" date="2016-10" db="EMBL/GenBank/DDBJ databases">
        <authorList>
            <person name="de Groot N.N."/>
        </authorList>
    </citation>
    <scope>NUCLEOTIDE SEQUENCE [LARGE SCALE GENOMIC DNA]</scope>
    <source>
        <strain evidence="2 3">SLAS-1</strain>
    </source>
</reference>
<feature type="transmembrane region" description="Helical" evidence="1">
    <location>
        <begin position="6"/>
        <end position="22"/>
    </location>
</feature>
<gene>
    <name evidence="2" type="ORF">SAMN04488692_102126</name>
</gene>
<keyword evidence="1" id="KW-1133">Transmembrane helix</keyword>
<dbReference type="PANTHER" id="PTHR35804:SF1">
    <property type="entry name" value="LYSINE EXPORTER LYSO"/>
    <property type="match status" value="1"/>
</dbReference>
<feature type="transmembrane region" description="Helical" evidence="1">
    <location>
        <begin position="29"/>
        <end position="47"/>
    </location>
</feature>
<dbReference type="PANTHER" id="PTHR35804">
    <property type="entry name" value="LYSINE EXPORTER LYSO"/>
    <property type="match status" value="1"/>
</dbReference>
<accession>A0A1G9I7A6</accession>
<organism evidence="2 3">
    <name type="scientific">Halarsenatibacter silvermanii</name>
    <dbReference type="NCBI Taxonomy" id="321763"/>
    <lineage>
        <taxon>Bacteria</taxon>
        <taxon>Bacillati</taxon>
        <taxon>Bacillota</taxon>
        <taxon>Clostridia</taxon>
        <taxon>Halanaerobiales</taxon>
        <taxon>Halarsenatibacteraceae</taxon>
        <taxon>Halarsenatibacter</taxon>
    </lineage>
</organism>
<dbReference type="AlphaFoldDB" id="A0A1G9I7A6"/>
<dbReference type="GO" id="GO:0015661">
    <property type="term" value="F:L-lysine efflux transmembrane transporter activity"/>
    <property type="evidence" value="ECO:0007669"/>
    <property type="project" value="InterPro"/>
</dbReference>
<evidence type="ECO:0000256" key="1">
    <source>
        <dbReference type="SAM" id="Phobius"/>
    </source>
</evidence>
<feature type="transmembrane region" description="Helical" evidence="1">
    <location>
        <begin position="145"/>
        <end position="162"/>
    </location>
</feature>
<proteinExistence type="predicted"/>
<feature type="transmembrane region" description="Helical" evidence="1">
    <location>
        <begin position="67"/>
        <end position="88"/>
    </location>
</feature>
<keyword evidence="1" id="KW-0472">Membrane</keyword>